<keyword evidence="4" id="KW-1185">Reference proteome</keyword>
<gene>
    <name evidence="3" type="ORF">HPP92_028652</name>
    <name evidence="2" type="ORF">HPP92_028659</name>
</gene>
<dbReference type="EMBL" id="JADCNM010000542">
    <property type="protein sequence ID" value="KAG0446765.1"/>
    <property type="molecule type" value="Genomic_DNA"/>
</dbReference>
<evidence type="ECO:0000313" key="2">
    <source>
        <dbReference type="EMBL" id="KAG0446765.1"/>
    </source>
</evidence>
<reference evidence="4 5" key="1">
    <citation type="journal article" date="2020" name="Nat. Food">
        <title>A phased Vanilla planifolia genome enables genetic improvement of flavour and production.</title>
        <authorList>
            <person name="Hasing T."/>
            <person name="Tang H."/>
            <person name="Brym M."/>
            <person name="Khazi F."/>
            <person name="Huang T."/>
            <person name="Chambers A.H."/>
        </authorList>
    </citation>
    <scope>NUCLEOTIDE SEQUENCE [LARGE SCALE GENOMIC DNA]</scope>
    <source>
        <tissue evidence="3">Leaf</tissue>
    </source>
</reference>
<protein>
    <submittedName>
        <fullName evidence="3">Uncharacterized protein</fullName>
    </submittedName>
</protein>
<evidence type="ECO:0000313" key="5">
    <source>
        <dbReference type="Proteomes" id="UP000639772"/>
    </source>
</evidence>
<name>A0A835P5D4_VANPL</name>
<organism evidence="3 4">
    <name type="scientific">Vanilla planifolia</name>
    <name type="common">Vanilla</name>
    <dbReference type="NCBI Taxonomy" id="51239"/>
    <lineage>
        <taxon>Eukaryota</taxon>
        <taxon>Viridiplantae</taxon>
        <taxon>Streptophyta</taxon>
        <taxon>Embryophyta</taxon>
        <taxon>Tracheophyta</taxon>
        <taxon>Spermatophyta</taxon>
        <taxon>Magnoliopsida</taxon>
        <taxon>Liliopsida</taxon>
        <taxon>Asparagales</taxon>
        <taxon>Orchidaceae</taxon>
        <taxon>Vanilloideae</taxon>
        <taxon>Vanilleae</taxon>
        <taxon>Vanilla</taxon>
    </lineage>
</organism>
<dbReference type="Proteomes" id="UP000636800">
    <property type="component" value="Unassembled WGS sequence"/>
</dbReference>
<feature type="compositionally biased region" description="Polar residues" evidence="1">
    <location>
        <begin position="12"/>
        <end position="24"/>
    </location>
</feature>
<feature type="compositionally biased region" description="Basic and acidic residues" evidence="1">
    <location>
        <begin position="40"/>
        <end position="55"/>
    </location>
</feature>
<feature type="region of interest" description="Disordered" evidence="1">
    <location>
        <begin position="1"/>
        <end position="63"/>
    </location>
</feature>
<sequence>MGQPLSGGDLQRTPSRRATSATYSGSGGERTGHRRGLGGDSDKFGHGRRSEERPGRLGMMRSF</sequence>
<dbReference type="AlphaFoldDB" id="A0A835P5D4"/>
<dbReference type="Proteomes" id="UP000639772">
    <property type="component" value="Unassembled WGS sequence"/>
</dbReference>
<comment type="caution">
    <text evidence="3">The sequence shown here is derived from an EMBL/GenBank/DDBJ whole genome shotgun (WGS) entry which is preliminary data.</text>
</comment>
<accession>A0A835P5D4</accession>
<dbReference type="EMBL" id="JADCNL010000541">
    <property type="protein sequence ID" value="KAG0446839.1"/>
    <property type="molecule type" value="Genomic_DNA"/>
</dbReference>
<evidence type="ECO:0000313" key="3">
    <source>
        <dbReference type="EMBL" id="KAG0446839.1"/>
    </source>
</evidence>
<proteinExistence type="predicted"/>
<evidence type="ECO:0000256" key="1">
    <source>
        <dbReference type="SAM" id="MobiDB-lite"/>
    </source>
</evidence>
<evidence type="ECO:0000313" key="4">
    <source>
        <dbReference type="Proteomes" id="UP000636800"/>
    </source>
</evidence>